<accession>A0A5K1FPU5</accession>
<protein>
    <submittedName>
        <fullName evidence="1">Uncharacterized protein</fullName>
    </submittedName>
</protein>
<dbReference type="EMBL" id="LR721786">
    <property type="protein sequence ID" value="VVW64620.1"/>
    <property type="molecule type" value="Genomic_DNA"/>
</dbReference>
<evidence type="ECO:0000313" key="1">
    <source>
        <dbReference type="EMBL" id="VVW64620.1"/>
    </source>
</evidence>
<name>A0A5K1FPU5_9MAGN</name>
<organism evidence="1">
    <name type="scientific">Nymphaea colorata</name>
    <name type="common">pocket water lily</name>
    <dbReference type="NCBI Taxonomy" id="210225"/>
    <lineage>
        <taxon>Eukaryota</taxon>
        <taxon>Viridiplantae</taxon>
        <taxon>Streptophyta</taxon>
        <taxon>Embryophyta</taxon>
        <taxon>Tracheophyta</taxon>
        <taxon>Spermatophyta</taxon>
        <taxon>Magnoliopsida</taxon>
        <taxon>Nymphaeales</taxon>
        <taxon>Nymphaeaceae</taxon>
        <taxon>Nymphaea</taxon>
    </lineage>
</organism>
<gene>
    <name evidence="1" type="ORF">NYM_LOCUS24900</name>
</gene>
<reference evidence="1" key="1">
    <citation type="submission" date="2019-09" db="EMBL/GenBank/DDBJ databases">
        <authorList>
            <person name="Zhang L."/>
        </authorList>
    </citation>
    <scope>NUCLEOTIDE SEQUENCE</scope>
</reference>
<proteinExistence type="predicted"/>
<sequence length="9" mass="939">MEAATSTKT</sequence>